<comment type="caution">
    <text evidence="1">The sequence shown here is derived from an EMBL/GenBank/DDBJ whole genome shotgun (WGS) entry which is preliminary data.</text>
</comment>
<dbReference type="EMBL" id="JANBUJ010002089">
    <property type="protein sequence ID" value="KAJ2765183.1"/>
    <property type="molecule type" value="Genomic_DNA"/>
</dbReference>
<evidence type="ECO:0000313" key="2">
    <source>
        <dbReference type="Proteomes" id="UP001140234"/>
    </source>
</evidence>
<proteinExistence type="predicted"/>
<dbReference type="Proteomes" id="UP001140234">
    <property type="component" value="Unassembled WGS sequence"/>
</dbReference>
<keyword evidence="2" id="KW-1185">Reference proteome</keyword>
<reference evidence="1" key="1">
    <citation type="submission" date="2022-07" db="EMBL/GenBank/DDBJ databases">
        <title>Phylogenomic reconstructions and comparative analyses of Kickxellomycotina fungi.</title>
        <authorList>
            <person name="Reynolds N.K."/>
            <person name="Stajich J.E."/>
            <person name="Barry K."/>
            <person name="Grigoriev I.V."/>
            <person name="Crous P."/>
            <person name="Smith M.E."/>
        </authorList>
    </citation>
    <scope>NUCLEOTIDE SEQUENCE</scope>
    <source>
        <strain evidence="1">CBS 109366</strain>
    </source>
</reference>
<gene>
    <name evidence="1" type="ORF">IWQ57_004876</name>
</gene>
<organism evidence="1 2">
    <name type="scientific">Coemansia nantahalensis</name>
    <dbReference type="NCBI Taxonomy" id="2789366"/>
    <lineage>
        <taxon>Eukaryota</taxon>
        <taxon>Fungi</taxon>
        <taxon>Fungi incertae sedis</taxon>
        <taxon>Zoopagomycota</taxon>
        <taxon>Kickxellomycotina</taxon>
        <taxon>Kickxellomycetes</taxon>
        <taxon>Kickxellales</taxon>
        <taxon>Kickxellaceae</taxon>
        <taxon>Coemansia</taxon>
    </lineage>
</organism>
<name>A0ACC1JQ82_9FUNG</name>
<accession>A0ACC1JQ82</accession>
<protein>
    <submittedName>
        <fullName evidence="1">Uncharacterized protein</fullName>
    </submittedName>
</protein>
<evidence type="ECO:0000313" key="1">
    <source>
        <dbReference type="EMBL" id="KAJ2765183.1"/>
    </source>
</evidence>
<sequence length="309" mass="33476">MYDARSNSSGGSRGAATGGRKRPLSPSETSTPSTVITKRAHARVLLLYAADWVVVVVVTAVSQIILIPDTSYVMFTVTNPNIQQRHIVDRFNIVRAAVTLSTSIPIITMFLWLGYFKHPFSDVHQAALGLGMALSFCALFTAIFKQMCAILSPDFLSRCRLDSDVFERAFLTGASLGIHNCTGSQLGDGARYYPSFTASIPACGLSYLSMFASRQLGLWLHPQTRHWTRQLAPQHAASRNRPGQTVVSFICLLPVAGAMVFPAVESKYFGAGSGWGYASSVLTGVAFALWAHVIYCYDMPAALVGSHAV</sequence>